<evidence type="ECO:0000313" key="8">
    <source>
        <dbReference type="Proteomes" id="UP000472267"/>
    </source>
</evidence>
<evidence type="ECO:0000256" key="1">
    <source>
        <dbReference type="ARBA" id="ARBA00004613"/>
    </source>
</evidence>
<feature type="domain" description="Granulins" evidence="6">
    <location>
        <begin position="722"/>
        <end position="735"/>
    </location>
</feature>
<dbReference type="PROSITE" id="PS00799">
    <property type="entry name" value="GRANULINS"/>
    <property type="match status" value="11"/>
</dbReference>
<dbReference type="InterPro" id="IPR000118">
    <property type="entry name" value="Granulin"/>
</dbReference>
<dbReference type="PANTHER" id="PTHR12274:SF8">
    <property type="entry name" value="GRANULIN-A ISOFORM X1"/>
    <property type="match status" value="1"/>
</dbReference>
<evidence type="ECO:0000256" key="4">
    <source>
        <dbReference type="ARBA" id="ARBA00023157"/>
    </source>
</evidence>
<evidence type="ECO:0000256" key="2">
    <source>
        <dbReference type="ARBA" id="ARBA00010093"/>
    </source>
</evidence>
<proteinExistence type="inferred from homology"/>
<feature type="domain" description="Granulins" evidence="6">
    <location>
        <begin position="885"/>
        <end position="898"/>
    </location>
</feature>
<name>A0A672FEY6_SALFA</name>
<dbReference type="InterPro" id="IPR037277">
    <property type="entry name" value="Granulin_sf"/>
</dbReference>
<accession>A0A672FEY6</accession>
<comment type="similarity">
    <text evidence="2">Belongs to the granulin family.</text>
</comment>
<reference evidence="7" key="2">
    <citation type="submission" date="2025-08" db="UniProtKB">
        <authorList>
            <consortium name="Ensembl"/>
        </authorList>
    </citation>
    <scope>IDENTIFICATION</scope>
</reference>
<feature type="domain" description="Granulins" evidence="6">
    <location>
        <begin position="564"/>
        <end position="577"/>
    </location>
</feature>
<feature type="domain" description="Granulins" evidence="6">
    <location>
        <begin position="485"/>
        <end position="498"/>
    </location>
</feature>
<dbReference type="PANTHER" id="PTHR12274">
    <property type="entry name" value="GRANULIN"/>
    <property type="match status" value="1"/>
</dbReference>
<gene>
    <name evidence="7" type="primary">grna</name>
</gene>
<keyword evidence="3" id="KW-0964">Secreted</keyword>
<dbReference type="Proteomes" id="UP000472267">
    <property type="component" value="Chromosome 4"/>
</dbReference>
<dbReference type="OrthoDB" id="5854875at2759"/>
<dbReference type="FunFam" id="2.10.25.160:FF:000001">
    <property type="entry name" value="Granulin precursor"/>
    <property type="match status" value="6"/>
</dbReference>
<feature type="domain" description="Granulins" evidence="6">
    <location>
        <begin position="332"/>
        <end position="345"/>
    </location>
</feature>
<feature type="domain" description="Granulins" evidence="6">
    <location>
        <begin position="406"/>
        <end position="419"/>
    </location>
</feature>
<dbReference type="InParanoid" id="A0A672FEY6"/>
<keyword evidence="4" id="KW-1015">Disulfide bond</keyword>
<organism evidence="7 8">
    <name type="scientific">Salarias fasciatus</name>
    <name type="common">Jewelled blenny</name>
    <name type="synonym">Blennius fasciatus</name>
    <dbReference type="NCBI Taxonomy" id="181472"/>
    <lineage>
        <taxon>Eukaryota</taxon>
        <taxon>Metazoa</taxon>
        <taxon>Chordata</taxon>
        <taxon>Craniata</taxon>
        <taxon>Vertebrata</taxon>
        <taxon>Euteleostomi</taxon>
        <taxon>Actinopterygii</taxon>
        <taxon>Neopterygii</taxon>
        <taxon>Teleostei</taxon>
        <taxon>Neoteleostei</taxon>
        <taxon>Acanthomorphata</taxon>
        <taxon>Ovalentaria</taxon>
        <taxon>Blenniimorphae</taxon>
        <taxon>Blenniiformes</taxon>
        <taxon>Blennioidei</taxon>
        <taxon>Blenniidae</taxon>
        <taxon>Salariinae</taxon>
        <taxon>Salarias</taxon>
    </lineage>
</organism>
<protein>
    <submittedName>
        <fullName evidence="7">Progranulin-like</fullName>
    </submittedName>
</protein>
<feature type="domain" description="Granulins" evidence="6">
    <location>
        <begin position="143"/>
        <end position="156"/>
    </location>
</feature>
<evidence type="ECO:0000313" key="7">
    <source>
        <dbReference type="Ensembl" id="ENSSFAP00005002940.1"/>
    </source>
</evidence>
<dbReference type="Ensembl" id="ENSSFAT00005003176.1">
    <property type="protein sequence ID" value="ENSSFAP00005002940.1"/>
    <property type="gene ID" value="ENSSFAG00005002049.1"/>
</dbReference>
<dbReference type="Gene3D" id="2.10.25.160">
    <property type="entry name" value="Granulin"/>
    <property type="match status" value="12"/>
</dbReference>
<dbReference type="Pfam" id="PF00396">
    <property type="entry name" value="Granulin"/>
    <property type="match status" value="12"/>
</dbReference>
<dbReference type="InterPro" id="IPR006150">
    <property type="entry name" value="Cys_repeat_1"/>
</dbReference>
<feature type="domain" description="Granulins" evidence="6">
    <location>
        <begin position="967"/>
        <end position="980"/>
    </location>
</feature>
<dbReference type="GO" id="GO:0005576">
    <property type="term" value="C:extracellular region"/>
    <property type="evidence" value="ECO:0007669"/>
    <property type="project" value="UniProtKB-SubCell"/>
</dbReference>
<dbReference type="SUPFAM" id="SSF57277">
    <property type="entry name" value="Granulin repeat"/>
    <property type="match status" value="9"/>
</dbReference>
<dbReference type="InterPro" id="IPR039036">
    <property type="entry name" value="Granulin_fam"/>
</dbReference>
<evidence type="ECO:0000256" key="3">
    <source>
        <dbReference type="ARBA" id="ARBA00022525"/>
    </source>
</evidence>
<feature type="domain" description="Granulins" evidence="6">
    <location>
        <begin position="54"/>
        <end position="67"/>
    </location>
</feature>
<keyword evidence="5" id="KW-0732">Signal</keyword>
<dbReference type="SMART" id="SM00277">
    <property type="entry name" value="GRAN"/>
    <property type="match status" value="12"/>
</dbReference>
<evidence type="ECO:0000256" key="5">
    <source>
        <dbReference type="SAM" id="SignalP"/>
    </source>
</evidence>
<reference evidence="7" key="1">
    <citation type="submission" date="2019-06" db="EMBL/GenBank/DDBJ databases">
        <authorList>
            <consortium name="Wellcome Sanger Institute Data Sharing"/>
        </authorList>
    </citation>
    <scope>NUCLEOTIDE SEQUENCE [LARGE SCALE GENOMIC DNA]</scope>
</reference>
<feature type="domain" description="Granulins" evidence="6">
    <location>
        <begin position="206"/>
        <end position="219"/>
    </location>
</feature>
<dbReference type="OMA" id="LKPCDCN"/>
<keyword evidence="8" id="KW-1185">Reference proteome</keyword>
<feature type="domain" description="Granulins" evidence="6">
    <location>
        <begin position="643"/>
        <end position="656"/>
    </location>
</feature>
<reference evidence="7" key="3">
    <citation type="submission" date="2025-09" db="UniProtKB">
        <authorList>
            <consortium name="Ensembl"/>
        </authorList>
    </citation>
    <scope>IDENTIFICATION</scope>
</reference>
<dbReference type="SMART" id="SM00289">
    <property type="entry name" value="WR1"/>
    <property type="match status" value="9"/>
</dbReference>
<feature type="signal peptide" evidence="5">
    <location>
        <begin position="1"/>
        <end position="20"/>
    </location>
</feature>
<dbReference type="AlphaFoldDB" id="A0A672FEY6"/>
<comment type="subcellular location">
    <subcellularLocation>
        <location evidence="1">Secreted</location>
    </subcellularLocation>
</comment>
<feature type="chain" id="PRO_5025435607" evidence="5">
    <location>
        <begin position="21"/>
        <end position="1007"/>
    </location>
</feature>
<sequence>MQRWAVVCWALLALLALAGAYECPDGGRCGEGGTCCGRPADGYDCCPLEQAECCGDHAHCCPADTVCDPSTSSCVNATASVPWVKRTSARRPGLSRSFRMIQAYAGEDDSNVCPDQSRCPAEFSCQRTLTGFGCCPLTQGVPCPDGRHCCPDGHRCSADGRSCIREDVVTTVVCRDGTSECPGGTTCCETPEGTWGCCPLENAVCCSDKVHCCPEGSACDVEHSRCVSSDSKTATPMWAKLPARTRAEWENLKDGEVTAAEADEVKPEKVPERSTAGVPHSERGVALSSVTSAASGGVVACDETSACPDDTTCCKTQQGEWGCCPLPKAVCCSDGEHCCPTGQKCNLAEQTCESGLRSEPWVEKIPAIRREVVQCDETSACPDDTTCCKTQQGEWGCCPLPKAVCCSDGEHCCPTGQKCNLAEQTCESGLRSEPWVEKIPAIRREAVREKAVQCDETSACPDDTTCCKTQQGEWGCCPLPKAVCCSDGEHCCPTGQKCNLAEQTCESGLRSEPWVEKIPAIRREAVREKVVQCDETSACPDDTTCCKTQQGEWGCCPLPKAVCCSDGEHCCPTGQKCNLAEQTCESGLRSEPWVEKIPAIRREAVREKVVQCDETSACPDDTTCCKTQQGEWGCCPLPKAVCCSDGEHCCPTGQKCNLAEQTCESGLRSEPWVEKIPAIRREAVREKVVQCDETSACPDDTTCCKTQQGEWGCCPLPKAVCCSDGEHCCPTGQKCNLAEQTCESGLRSEPWVEKIPAIRREAVREKVVQCDETSACPDDTTCCEAKGGGWGCCPLAKAVCCDDHENCCPEGTTCNLTTLTCEGRSGSTPMKQKIPALTTRTPAEDEDDEGAAPRAQCTCPASATCCFMKASQSWGCCPLPNAVCCPDQEHCCPHGYTCSTASRSCEKLALLQLQPVPLARVSAAPVGPLAHRDVQCDETTKCPDGQTCCRISATSWGCCPSPQAVCCSDMLHCCPNGYTCTEAGQCIQSAGFDWRVLLGNRNKPTTM</sequence>
<evidence type="ECO:0000259" key="6">
    <source>
        <dbReference type="PROSITE" id="PS00799"/>
    </source>
</evidence>